<evidence type="ECO:0000256" key="2">
    <source>
        <dbReference type="ARBA" id="ARBA00011903"/>
    </source>
</evidence>
<sequence>MNDYYNSSAMDLPYYWQILKTVFKKNYKKSIFMALLVGGLTFLYSLTLESQYRATTLLHVAPKSTAVFNLRELFLDRRDPAFQSTQIGIMRSRVLLANVVERLELDKSPYFSGTKVSVLSKLKQKVGLGGSKPSAENRKRLIAYTLRNKIDIDSAKDSYLMTISLDLPDPQLAADITNALAAEYIESVESNQRKSTEASEEWLLNRLAVVNADLKQAEFELQEFKEREDIIGSSRQNDGMASQEVDMISSRLLEAKQKRLASAALYQQIVATEKGKGDLQGINAIQNDLIVQSIRKELLELESRRGELTQRYGSEHRRMIEVNSQIAAANENLQRQTERVVLAIKSEYELAKESEAFLTSSLGASTNKVQSLGRKQFDLLGLEQNVRTQRDVYQAFLTRLNESRATGVSVNENVRIVDPAGKPLQPLASKAPLLVVLLSVLSGLLGLFIGLLRELFDNTISNDDDVDKTLGTISLGSVPLIDDIPDEADPDIAYNYFGNHLVSQFSECIRTVRSSLMVSSIDETKRRILVTSTVPGEGKTSMAISLAMAFGQVQKTLLIDCDLRRPSLDGLLDSTPFNRRRVGLSDLCLGTASPSECIHSLPITGLHVIMAGTVNPNPQELFCSTKFSEVLDKLSEVYDVIVIDSPPSGGLSDAMLLSTYVDQIAYVIKANSTPVTKIRAAIQSMLKSGAPITGAVLNQVPLLDSSFSYYYGRGYYAESLQYDAKDAGPELNQGT</sequence>
<dbReference type="Gene3D" id="3.40.50.300">
    <property type="entry name" value="P-loop containing nucleotide triphosphate hydrolases"/>
    <property type="match status" value="1"/>
</dbReference>
<dbReference type="Pfam" id="PF13614">
    <property type="entry name" value="AAA_31"/>
    <property type="match status" value="1"/>
</dbReference>
<organism evidence="13 14">
    <name type="scientific">Arenicella xantha</name>
    <dbReference type="NCBI Taxonomy" id="644221"/>
    <lineage>
        <taxon>Bacteria</taxon>
        <taxon>Pseudomonadati</taxon>
        <taxon>Pseudomonadota</taxon>
        <taxon>Gammaproteobacteria</taxon>
        <taxon>Arenicellales</taxon>
        <taxon>Arenicellaceae</taxon>
        <taxon>Arenicella</taxon>
    </lineage>
</organism>
<evidence type="ECO:0000256" key="4">
    <source>
        <dbReference type="ARBA" id="ARBA00022741"/>
    </source>
</evidence>
<dbReference type="InterPro" id="IPR027417">
    <property type="entry name" value="P-loop_NTPase"/>
</dbReference>
<dbReference type="PANTHER" id="PTHR32309:SF13">
    <property type="entry name" value="FERRIC ENTEROBACTIN TRANSPORT PROTEIN FEPE"/>
    <property type="match status" value="1"/>
</dbReference>
<dbReference type="EMBL" id="QNRT01000001">
    <property type="protein sequence ID" value="RBP52944.1"/>
    <property type="molecule type" value="Genomic_DNA"/>
</dbReference>
<evidence type="ECO:0000256" key="8">
    <source>
        <dbReference type="ARBA" id="ARBA00051245"/>
    </source>
</evidence>
<name>A0A395JMQ4_9GAMM</name>
<dbReference type="PANTHER" id="PTHR32309">
    <property type="entry name" value="TYROSINE-PROTEIN KINASE"/>
    <property type="match status" value="1"/>
</dbReference>
<keyword evidence="9" id="KW-0175">Coiled coil</keyword>
<evidence type="ECO:0000256" key="3">
    <source>
        <dbReference type="ARBA" id="ARBA00022679"/>
    </source>
</evidence>
<evidence type="ECO:0000313" key="14">
    <source>
        <dbReference type="Proteomes" id="UP000253083"/>
    </source>
</evidence>
<evidence type="ECO:0000313" key="13">
    <source>
        <dbReference type="EMBL" id="RBP52944.1"/>
    </source>
</evidence>
<dbReference type="InterPro" id="IPR025669">
    <property type="entry name" value="AAA_dom"/>
</dbReference>
<dbReference type="InParanoid" id="A0A395JMQ4"/>
<comment type="caution">
    <text evidence="13">The sequence shown here is derived from an EMBL/GenBank/DDBJ whole genome shotgun (WGS) entry which is preliminary data.</text>
</comment>
<dbReference type="AlphaFoldDB" id="A0A395JMQ4"/>
<evidence type="ECO:0000256" key="1">
    <source>
        <dbReference type="ARBA" id="ARBA00007316"/>
    </source>
</evidence>
<keyword evidence="5" id="KW-0418">Kinase</keyword>
<dbReference type="SUPFAM" id="SSF52540">
    <property type="entry name" value="P-loop containing nucleoside triphosphate hydrolases"/>
    <property type="match status" value="1"/>
</dbReference>
<feature type="domain" description="Tyrosine-protein kinase G-rich" evidence="12">
    <location>
        <begin position="378"/>
        <end position="454"/>
    </location>
</feature>
<reference evidence="13 14" key="1">
    <citation type="submission" date="2018-06" db="EMBL/GenBank/DDBJ databases">
        <title>Genomic Encyclopedia of Type Strains, Phase IV (KMG-IV): sequencing the most valuable type-strain genomes for metagenomic binning, comparative biology and taxonomic classification.</title>
        <authorList>
            <person name="Goeker M."/>
        </authorList>
    </citation>
    <scope>NUCLEOTIDE SEQUENCE [LARGE SCALE GENOMIC DNA]</scope>
    <source>
        <strain evidence="13 14">DSM 24032</strain>
    </source>
</reference>
<keyword evidence="7" id="KW-0829">Tyrosine-protein kinase</keyword>
<dbReference type="NCBIfam" id="TIGR01007">
    <property type="entry name" value="eps_fam"/>
    <property type="match status" value="1"/>
</dbReference>
<evidence type="ECO:0000256" key="9">
    <source>
        <dbReference type="SAM" id="Coils"/>
    </source>
</evidence>
<dbReference type="InterPro" id="IPR032807">
    <property type="entry name" value="GNVR"/>
</dbReference>
<dbReference type="EC" id="2.7.10.2" evidence="2"/>
<evidence type="ECO:0000256" key="7">
    <source>
        <dbReference type="ARBA" id="ARBA00023137"/>
    </source>
</evidence>
<dbReference type="Pfam" id="PF13807">
    <property type="entry name" value="GNVR"/>
    <property type="match status" value="1"/>
</dbReference>
<dbReference type="GO" id="GO:0005524">
    <property type="term" value="F:ATP binding"/>
    <property type="evidence" value="ECO:0007669"/>
    <property type="project" value="UniProtKB-KW"/>
</dbReference>
<accession>A0A395JMQ4</accession>
<evidence type="ECO:0000259" key="11">
    <source>
        <dbReference type="Pfam" id="PF13614"/>
    </source>
</evidence>
<dbReference type="OrthoDB" id="9775724at2"/>
<dbReference type="InterPro" id="IPR005702">
    <property type="entry name" value="Wzc-like_C"/>
</dbReference>
<keyword evidence="14" id="KW-1185">Reference proteome</keyword>
<dbReference type="InterPro" id="IPR050445">
    <property type="entry name" value="Bact_polysacc_biosynth/exp"/>
</dbReference>
<dbReference type="GO" id="GO:0005886">
    <property type="term" value="C:plasma membrane"/>
    <property type="evidence" value="ECO:0007669"/>
    <property type="project" value="TreeGrafter"/>
</dbReference>
<evidence type="ECO:0000259" key="12">
    <source>
        <dbReference type="Pfam" id="PF13807"/>
    </source>
</evidence>
<dbReference type="Proteomes" id="UP000253083">
    <property type="component" value="Unassembled WGS sequence"/>
</dbReference>
<comment type="catalytic activity">
    <reaction evidence="8">
        <text>L-tyrosyl-[protein] + ATP = O-phospho-L-tyrosyl-[protein] + ADP + H(+)</text>
        <dbReference type="Rhea" id="RHEA:10596"/>
        <dbReference type="Rhea" id="RHEA-COMP:10136"/>
        <dbReference type="Rhea" id="RHEA-COMP:20101"/>
        <dbReference type="ChEBI" id="CHEBI:15378"/>
        <dbReference type="ChEBI" id="CHEBI:30616"/>
        <dbReference type="ChEBI" id="CHEBI:46858"/>
        <dbReference type="ChEBI" id="CHEBI:61978"/>
        <dbReference type="ChEBI" id="CHEBI:456216"/>
        <dbReference type="EC" id="2.7.10.2"/>
    </reaction>
</comment>
<dbReference type="GO" id="GO:0004715">
    <property type="term" value="F:non-membrane spanning protein tyrosine kinase activity"/>
    <property type="evidence" value="ECO:0007669"/>
    <property type="project" value="UniProtKB-EC"/>
</dbReference>
<feature type="coiled-coil region" evidence="9">
    <location>
        <begin position="291"/>
        <end position="339"/>
    </location>
</feature>
<dbReference type="CDD" id="cd05387">
    <property type="entry name" value="BY-kinase"/>
    <property type="match status" value="1"/>
</dbReference>
<feature type="transmembrane region" description="Helical" evidence="10">
    <location>
        <begin position="30"/>
        <end position="48"/>
    </location>
</feature>
<comment type="similarity">
    <text evidence="1">Belongs to the CpsD/CapB family.</text>
</comment>
<keyword evidence="10" id="KW-0472">Membrane</keyword>
<feature type="domain" description="AAA" evidence="11">
    <location>
        <begin position="530"/>
        <end position="657"/>
    </location>
</feature>
<evidence type="ECO:0000256" key="10">
    <source>
        <dbReference type="SAM" id="Phobius"/>
    </source>
</evidence>
<protein>
    <recommendedName>
        <fullName evidence="2">non-specific protein-tyrosine kinase</fullName>
        <ecNumber evidence="2">2.7.10.2</ecNumber>
    </recommendedName>
</protein>
<evidence type="ECO:0000256" key="6">
    <source>
        <dbReference type="ARBA" id="ARBA00022840"/>
    </source>
</evidence>
<keyword evidence="3" id="KW-0808">Transferase</keyword>
<keyword evidence="4" id="KW-0547">Nucleotide-binding</keyword>
<proteinExistence type="inferred from homology"/>
<keyword evidence="6" id="KW-0067">ATP-binding</keyword>
<keyword evidence="10" id="KW-0812">Transmembrane</keyword>
<evidence type="ECO:0000256" key="5">
    <source>
        <dbReference type="ARBA" id="ARBA00022777"/>
    </source>
</evidence>
<dbReference type="RefSeq" id="WP_113952554.1">
    <property type="nucleotide sequence ID" value="NZ_QNRT01000001.1"/>
</dbReference>
<gene>
    <name evidence="13" type="ORF">DFR28_101328</name>
</gene>
<keyword evidence="10" id="KW-1133">Transmembrane helix</keyword>